<dbReference type="Proteomes" id="UP000532440">
    <property type="component" value="Unassembled WGS sequence"/>
</dbReference>
<dbReference type="InterPro" id="IPR045851">
    <property type="entry name" value="AMP-bd_C_sf"/>
</dbReference>
<protein>
    <submittedName>
        <fullName evidence="5">Malonyl-CoA/methylmalonyl-CoA synthetase</fullName>
        <ecNumber evidence="5">6.2.1.-</ecNumber>
    </submittedName>
</protein>
<dbReference type="PANTHER" id="PTHR43201">
    <property type="entry name" value="ACYL-COA SYNTHETASE"/>
    <property type="match status" value="1"/>
</dbReference>
<dbReference type="FunFam" id="3.30.300.30:FF:000008">
    <property type="entry name" value="2,3-dihydroxybenzoate-AMP ligase"/>
    <property type="match status" value="1"/>
</dbReference>
<dbReference type="InterPro" id="IPR000873">
    <property type="entry name" value="AMP-dep_synth/lig_dom"/>
</dbReference>
<dbReference type="Gene3D" id="3.30.300.30">
    <property type="match status" value="1"/>
</dbReference>
<keyword evidence="2 5" id="KW-0436">Ligase</keyword>
<evidence type="ECO:0000256" key="2">
    <source>
        <dbReference type="ARBA" id="ARBA00022598"/>
    </source>
</evidence>
<dbReference type="NCBIfam" id="NF005702">
    <property type="entry name" value="PRK07514.1"/>
    <property type="match status" value="1"/>
</dbReference>
<evidence type="ECO:0000313" key="6">
    <source>
        <dbReference type="Proteomes" id="UP000532440"/>
    </source>
</evidence>
<dbReference type="RefSeq" id="WP_183964759.1">
    <property type="nucleotide sequence ID" value="NZ_BAABEW010000010.1"/>
</dbReference>
<feature type="domain" description="AMP-binding enzyme C-terminal" evidence="4">
    <location>
        <begin position="428"/>
        <end position="503"/>
    </location>
</feature>
<evidence type="ECO:0000256" key="1">
    <source>
        <dbReference type="ARBA" id="ARBA00006432"/>
    </source>
</evidence>
<dbReference type="EMBL" id="JACHGB010000002">
    <property type="protein sequence ID" value="MBB5270939.1"/>
    <property type="molecule type" value="Genomic_DNA"/>
</dbReference>
<dbReference type="PROSITE" id="PS00455">
    <property type="entry name" value="AMP_BINDING"/>
    <property type="match status" value="1"/>
</dbReference>
<dbReference type="EC" id="6.2.1.-" evidence="5"/>
<comment type="similarity">
    <text evidence="1">Belongs to the ATP-dependent AMP-binding enzyme family.</text>
</comment>
<evidence type="ECO:0000313" key="5">
    <source>
        <dbReference type="EMBL" id="MBB5270939.1"/>
    </source>
</evidence>
<dbReference type="AlphaFoldDB" id="A0A7W8HF62"/>
<dbReference type="Pfam" id="PF00501">
    <property type="entry name" value="AMP-binding"/>
    <property type="match status" value="1"/>
</dbReference>
<dbReference type="Gene3D" id="3.40.50.12780">
    <property type="entry name" value="N-terminal domain of ligase-like"/>
    <property type="match status" value="1"/>
</dbReference>
<name>A0A7W8HF62_9BURK</name>
<dbReference type="GO" id="GO:0031956">
    <property type="term" value="F:medium-chain fatty acid-CoA ligase activity"/>
    <property type="evidence" value="ECO:0007669"/>
    <property type="project" value="TreeGrafter"/>
</dbReference>
<evidence type="ECO:0000259" key="3">
    <source>
        <dbReference type="Pfam" id="PF00501"/>
    </source>
</evidence>
<dbReference type="InterPro" id="IPR020845">
    <property type="entry name" value="AMP-binding_CS"/>
</dbReference>
<proteinExistence type="inferred from homology"/>
<gene>
    <name evidence="5" type="ORF">HNQ70_000943</name>
</gene>
<dbReference type="GO" id="GO:0006631">
    <property type="term" value="P:fatty acid metabolic process"/>
    <property type="evidence" value="ECO:0007669"/>
    <property type="project" value="TreeGrafter"/>
</dbReference>
<reference evidence="5 6" key="1">
    <citation type="submission" date="2020-08" db="EMBL/GenBank/DDBJ databases">
        <title>Genomic Encyclopedia of Type Strains, Phase IV (KMG-IV): sequencing the most valuable type-strain genomes for metagenomic binning, comparative biology and taxonomic classification.</title>
        <authorList>
            <person name="Goeker M."/>
        </authorList>
    </citation>
    <scope>NUCLEOTIDE SEQUENCE [LARGE SCALE GENOMIC DNA]</scope>
    <source>
        <strain evidence="5 6">DSM 29781</strain>
    </source>
</reference>
<dbReference type="PANTHER" id="PTHR43201:SF8">
    <property type="entry name" value="ACYL-COA SYNTHETASE FAMILY MEMBER 3"/>
    <property type="match status" value="1"/>
</dbReference>
<dbReference type="Pfam" id="PF13193">
    <property type="entry name" value="AMP-binding_C"/>
    <property type="match status" value="1"/>
</dbReference>
<evidence type="ECO:0000259" key="4">
    <source>
        <dbReference type="Pfam" id="PF13193"/>
    </source>
</evidence>
<dbReference type="InterPro" id="IPR042099">
    <property type="entry name" value="ANL_N_sf"/>
</dbReference>
<organism evidence="5 6">
    <name type="scientific">Quisquiliibacterium transsilvanicum</name>
    <dbReference type="NCBI Taxonomy" id="1549638"/>
    <lineage>
        <taxon>Bacteria</taxon>
        <taxon>Pseudomonadati</taxon>
        <taxon>Pseudomonadota</taxon>
        <taxon>Betaproteobacteria</taxon>
        <taxon>Burkholderiales</taxon>
        <taxon>Burkholderiaceae</taxon>
        <taxon>Quisquiliibacterium</taxon>
    </lineage>
</organism>
<feature type="domain" description="AMP-dependent synthetase/ligase" evidence="3">
    <location>
        <begin position="27"/>
        <end position="377"/>
    </location>
</feature>
<comment type="caution">
    <text evidence="5">The sequence shown here is derived from an EMBL/GenBank/DDBJ whole genome shotgun (WGS) entry which is preliminary data.</text>
</comment>
<dbReference type="CDD" id="cd05941">
    <property type="entry name" value="MCS"/>
    <property type="match status" value="1"/>
</dbReference>
<keyword evidence="6" id="KW-1185">Reference proteome</keyword>
<dbReference type="InterPro" id="IPR025110">
    <property type="entry name" value="AMP-bd_C"/>
</dbReference>
<accession>A0A7W8HF62</accession>
<dbReference type="SUPFAM" id="SSF56801">
    <property type="entry name" value="Acetyl-CoA synthetase-like"/>
    <property type="match status" value="1"/>
</dbReference>
<sequence length="515" mass="56152">MSDIPSPAPAAANPAGANLYALLQAHFPADREACCIETQEGLRYSWDEVDRSSARLAGLLAGLGLPAGARVAVQVEKSPEAMLLYLATLRAGYVYLPLNTAYQEAEVDYFIGNAEPSLVVCSPRNEAWMRGLVARHRVPHLLTLGEARDGTLLEAAAGRSDRFETVHRAPEDLAAILYTSGTTGRSKGAMLSHGNLASNALVLHRYWRWRPGDVLLHALPIFHVHGLFVAIHGALLNGSTMIWLPRFDPKAVIVRLPRATVFMGVPTMYVRLLDDPGFDANACRNMRLFVSGSAPLLPDTFRQFEARTGRRILERYGMSETTMLTSNPYDGNRIAGTVGLPLPGVRVRVVDEAGASCPTGEIGAIQVRGPNVFAGYWRMPEKTKEEFTADGFFRTGDMGRWDANGYLSIVGRNKDLIITGGYNVYPKEIESYIDELPGVFESAVIGVPDRDFGEAVTAVVVPKAGEQVDAGAIVASLKSRIANFKVPKQVHVVAELPRNQMGKVQKNLLRERFGG</sequence>